<comment type="caution">
    <text evidence="1">The sequence shown here is derived from an EMBL/GenBank/DDBJ whole genome shotgun (WGS) entry which is preliminary data.</text>
</comment>
<feature type="non-terminal residue" evidence="1">
    <location>
        <position position="76"/>
    </location>
</feature>
<accession>A0ACA9M670</accession>
<gene>
    <name evidence="1" type="ORF">RPERSI_LOCUS4435</name>
</gene>
<dbReference type="EMBL" id="CAJVQC010006087">
    <property type="protein sequence ID" value="CAG8562720.1"/>
    <property type="molecule type" value="Genomic_DNA"/>
</dbReference>
<keyword evidence="2" id="KW-1185">Reference proteome</keyword>
<proteinExistence type="predicted"/>
<evidence type="ECO:0000313" key="2">
    <source>
        <dbReference type="Proteomes" id="UP000789920"/>
    </source>
</evidence>
<reference evidence="1" key="1">
    <citation type="submission" date="2021-06" db="EMBL/GenBank/DDBJ databases">
        <authorList>
            <person name="Kallberg Y."/>
            <person name="Tangrot J."/>
            <person name="Rosling A."/>
        </authorList>
    </citation>
    <scope>NUCLEOTIDE SEQUENCE</scope>
    <source>
        <strain evidence="1">MA461A</strain>
    </source>
</reference>
<dbReference type="Proteomes" id="UP000789920">
    <property type="component" value="Unassembled WGS sequence"/>
</dbReference>
<sequence length="76" mass="9009">MIYEFTTSETPKFYYLCLFKEEHRGEIAAILKESLFVYQVVSLALRNSKDILTIYRIKPTRFDKIQAIDLEANEEN</sequence>
<name>A0ACA9M670_9GLOM</name>
<protein>
    <submittedName>
        <fullName evidence="1">4965_t:CDS:1</fullName>
    </submittedName>
</protein>
<organism evidence="1 2">
    <name type="scientific">Racocetra persica</name>
    <dbReference type="NCBI Taxonomy" id="160502"/>
    <lineage>
        <taxon>Eukaryota</taxon>
        <taxon>Fungi</taxon>
        <taxon>Fungi incertae sedis</taxon>
        <taxon>Mucoromycota</taxon>
        <taxon>Glomeromycotina</taxon>
        <taxon>Glomeromycetes</taxon>
        <taxon>Diversisporales</taxon>
        <taxon>Gigasporaceae</taxon>
        <taxon>Racocetra</taxon>
    </lineage>
</organism>
<evidence type="ECO:0000313" key="1">
    <source>
        <dbReference type="EMBL" id="CAG8562720.1"/>
    </source>
</evidence>